<dbReference type="EMBL" id="FMZP01000012">
    <property type="protein sequence ID" value="SDD09370.1"/>
    <property type="molecule type" value="Genomic_DNA"/>
</dbReference>
<evidence type="ECO:0000313" key="3">
    <source>
        <dbReference type="EMBL" id="SET77778.1"/>
    </source>
</evidence>
<keyword evidence="4" id="KW-1185">Reference proteome</keyword>
<keyword evidence="1" id="KW-0472">Membrane</keyword>
<proteinExistence type="predicted"/>
<evidence type="ECO:0000313" key="4">
    <source>
        <dbReference type="Proteomes" id="UP000199320"/>
    </source>
</evidence>
<dbReference type="EMBL" id="FOIC01000012">
    <property type="protein sequence ID" value="SET77778.1"/>
    <property type="molecule type" value="Genomic_DNA"/>
</dbReference>
<organism evidence="2 5">
    <name type="scientific">Natrinema hispanicum</name>
    <dbReference type="NCBI Taxonomy" id="392421"/>
    <lineage>
        <taxon>Archaea</taxon>
        <taxon>Methanobacteriati</taxon>
        <taxon>Methanobacteriota</taxon>
        <taxon>Stenosarchaea group</taxon>
        <taxon>Halobacteria</taxon>
        <taxon>Halobacteriales</taxon>
        <taxon>Natrialbaceae</taxon>
        <taxon>Natrinema</taxon>
    </lineage>
</organism>
<evidence type="ECO:0000256" key="1">
    <source>
        <dbReference type="SAM" id="Phobius"/>
    </source>
</evidence>
<dbReference type="AlphaFoldDB" id="A0A1G6RXG7"/>
<dbReference type="Proteomes" id="UP000324021">
    <property type="component" value="Unassembled WGS sequence"/>
</dbReference>
<protein>
    <submittedName>
        <fullName evidence="2">Uncharacterized protein</fullName>
    </submittedName>
</protein>
<keyword evidence="1" id="KW-1133">Transmembrane helix</keyword>
<reference evidence="4 5" key="1">
    <citation type="submission" date="2016-10" db="EMBL/GenBank/DDBJ databases">
        <authorList>
            <person name="Varghese N."/>
            <person name="Submissions S."/>
        </authorList>
    </citation>
    <scope>NUCLEOTIDE SEQUENCE [LARGE SCALE GENOMIC DNA]</scope>
    <source>
        <strain evidence="2 5">CDM_1</strain>
        <strain evidence="4">CDM_6</strain>
    </source>
</reference>
<keyword evidence="1" id="KW-0812">Transmembrane</keyword>
<sequence>MQAYSEYLIEETYVFGLSFSFHIYMLTGSAKFERNQPL</sequence>
<evidence type="ECO:0000313" key="5">
    <source>
        <dbReference type="Proteomes" id="UP000324021"/>
    </source>
</evidence>
<dbReference type="Proteomes" id="UP000199320">
    <property type="component" value="Unassembled WGS sequence"/>
</dbReference>
<name>A0A1G6RXG7_9EURY</name>
<evidence type="ECO:0000313" key="2">
    <source>
        <dbReference type="EMBL" id="SDD09370.1"/>
    </source>
</evidence>
<feature type="transmembrane region" description="Helical" evidence="1">
    <location>
        <begin position="12"/>
        <end position="32"/>
    </location>
</feature>
<reference evidence="3" key="2">
    <citation type="submission" date="2016-10" db="EMBL/GenBank/DDBJ databases">
        <authorList>
            <person name="de Groot N.N."/>
        </authorList>
    </citation>
    <scope>NUCLEOTIDE SEQUENCE [LARGE SCALE GENOMIC DNA]</scope>
    <source>
        <strain evidence="3">CDM_6</strain>
    </source>
</reference>
<gene>
    <name evidence="3" type="ORF">SAMN04488694_11275</name>
    <name evidence="2" type="ORF">SAMN05192552_101272</name>
</gene>
<accession>A0A1G6RXG7</accession>